<evidence type="ECO:0000313" key="1">
    <source>
        <dbReference type="EMBL" id="GJT09528.1"/>
    </source>
</evidence>
<evidence type="ECO:0000313" key="2">
    <source>
        <dbReference type="Proteomes" id="UP001151760"/>
    </source>
</evidence>
<comment type="caution">
    <text evidence="1">The sequence shown here is derived from an EMBL/GenBank/DDBJ whole genome shotgun (WGS) entry which is preliminary data.</text>
</comment>
<organism evidence="1 2">
    <name type="scientific">Tanacetum coccineum</name>
    <dbReference type="NCBI Taxonomy" id="301880"/>
    <lineage>
        <taxon>Eukaryota</taxon>
        <taxon>Viridiplantae</taxon>
        <taxon>Streptophyta</taxon>
        <taxon>Embryophyta</taxon>
        <taxon>Tracheophyta</taxon>
        <taxon>Spermatophyta</taxon>
        <taxon>Magnoliopsida</taxon>
        <taxon>eudicotyledons</taxon>
        <taxon>Gunneridae</taxon>
        <taxon>Pentapetalae</taxon>
        <taxon>asterids</taxon>
        <taxon>campanulids</taxon>
        <taxon>Asterales</taxon>
        <taxon>Asteraceae</taxon>
        <taxon>Asteroideae</taxon>
        <taxon>Anthemideae</taxon>
        <taxon>Anthemidinae</taxon>
        <taxon>Tanacetum</taxon>
    </lineage>
</organism>
<dbReference type="Proteomes" id="UP001151760">
    <property type="component" value="Unassembled WGS sequence"/>
</dbReference>
<name>A0ABQ5B7N1_9ASTR</name>
<reference evidence="1" key="2">
    <citation type="submission" date="2022-01" db="EMBL/GenBank/DDBJ databases">
        <authorList>
            <person name="Yamashiro T."/>
            <person name="Shiraishi A."/>
            <person name="Satake H."/>
            <person name="Nakayama K."/>
        </authorList>
    </citation>
    <scope>NUCLEOTIDE SEQUENCE</scope>
</reference>
<proteinExistence type="predicted"/>
<accession>A0ABQ5B7N1</accession>
<sequence>MILESVENSLLIWPTVEENEVTTTKKYAKLSATKKIQTDCDMKATNIILQGLPADIYSLVNHHRLHAYLEQHELHANEVRFVVHVFSPGDDPIAFLNKAMAFLTAVASLSNVTSSGGNNASGQTVIQRVPHSEPILIDMENQSICHELLLKPLAVDFTDNEIHSDSNIIPYSQYLQETQQANVQDTHLQAQQDSMILSMIEQMLGNKVINASRIIRKQSNKEQKNESVTR</sequence>
<dbReference type="EMBL" id="BQNB010012913">
    <property type="protein sequence ID" value="GJT09528.1"/>
    <property type="molecule type" value="Genomic_DNA"/>
</dbReference>
<keyword evidence="2" id="KW-1185">Reference proteome</keyword>
<gene>
    <name evidence="1" type="ORF">Tco_0856570</name>
</gene>
<reference evidence="1" key="1">
    <citation type="journal article" date="2022" name="Int. J. Mol. Sci.">
        <title>Draft Genome of Tanacetum Coccineum: Genomic Comparison of Closely Related Tanacetum-Family Plants.</title>
        <authorList>
            <person name="Yamashiro T."/>
            <person name="Shiraishi A."/>
            <person name="Nakayama K."/>
            <person name="Satake H."/>
        </authorList>
    </citation>
    <scope>NUCLEOTIDE SEQUENCE</scope>
</reference>
<protein>
    <submittedName>
        <fullName evidence="1">Uncharacterized protein</fullName>
    </submittedName>
</protein>